<keyword evidence="2" id="KW-1185">Reference proteome</keyword>
<gene>
    <name evidence="1" type="ORF">CLV48_11028</name>
</gene>
<dbReference type="AlphaFoldDB" id="A0A2P8DYE1"/>
<comment type="caution">
    <text evidence="1">The sequence shown here is derived from an EMBL/GenBank/DDBJ whole genome shotgun (WGS) entry which is preliminary data.</text>
</comment>
<sequence>MYVKNNCRLGFYVRRDSWRSDRYAKVVEIQWVEDGKMIKGSPPYFGGFKNPPGHPREGKIMGPRLVTLQADWLDGGKMVTDCGGNYSWTQVYQNEK</sequence>
<name>A0A2P8DYE1_9BACT</name>
<evidence type="ECO:0000313" key="2">
    <source>
        <dbReference type="Proteomes" id="UP000240708"/>
    </source>
</evidence>
<evidence type="ECO:0000313" key="1">
    <source>
        <dbReference type="EMBL" id="PSL02246.1"/>
    </source>
</evidence>
<dbReference type="Proteomes" id="UP000240708">
    <property type="component" value="Unassembled WGS sequence"/>
</dbReference>
<organism evidence="1 2">
    <name type="scientific">Cecembia rubra</name>
    <dbReference type="NCBI Taxonomy" id="1485585"/>
    <lineage>
        <taxon>Bacteria</taxon>
        <taxon>Pseudomonadati</taxon>
        <taxon>Bacteroidota</taxon>
        <taxon>Cytophagia</taxon>
        <taxon>Cytophagales</taxon>
        <taxon>Cyclobacteriaceae</taxon>
        <taxon>Cecembia</taxon>
    </lineage>
</organism>
<reference evidence="1 2" key="1">
    <citation type="submission" date="2018-03" db="EMBL/GenBank/DDBJ databases">
        <title>Genomic Encyclopedia of Archaeal and Bacterial Type Strains, Phase II (KMG-II): from individual species to whole genera.</title>
        <authorList>
            <person name="Goeker M."/>
        </authorList>
    </citation>
    <scope>NUCLEOTIDE SEQUENCE [LARGE SCALE GENOMIC DNA]</scope>
    <source>
        <strain evidence="1 2">DSM 28057</strain>
    </source>
</reference>
<accession>A0A2P8DYE1</accession>
<proteinExistence type="predicted"/>
<dbReference type="EMBL" id="PYGF01000010">
    <property type="protein sequence ID" value="PSL02246.1"/>
    <property type="molecule type" value="Genomic_DNA"/>
</dbReference>
<protein>
    <submittedName>
        <fullName evidence="1">Uncharacterized protein</fullName>
    </submittedName>
</protein>